<sequence>MMDSTELAKDGIEHAHGGGHAHGDSGARRVAVLIAVLAAMLAIAEMGEKGSQNAYLTHHIQAADNWAFFQAKNIRATVQRAAAEVMDSLPNADDTVHKRAEAARTEAARLRDDPVAGDGSKQIAEKAKAEEHQREVAFHRYHLFELVVGALQIAIVLASVSVVTRVMPLAWSAGAIGGVAGLFGLAVAAGLV</sequence>
<dbReference type="OrthoDB" id="7992954at2"/>
<keyword evidence="2" id="KW-1133">Transmembrane helix</keyword>
<organism evidence="3 4">
    <name type="scientific">Rhodovastum atsumiense</name>
    <dbReference type="NCBI Taxonomy" id="504468"/>
    <lineage>
        <taxon>Bacteria</taxon>
        <taxon>Pseudomonadati</taxon>
        <taxon>Pseudomonadota</taxon>
        <taxon>Alphaproteobacteria</taxon>
        <taxon>Acetobacterales</taxon>
        <taxon>Acetobacteraceae</taxon>
        <taxon>Rhodovastum</taxon>
    </lineage>
</organism>
<evidence type="ECO:0000313" key="4">
    <source>
        <dbReference type="Proteomes" id="UP000325255"/>
    </source>
</evidence>
<keyword evidence="4" id="KW-1185">Reference proteome</keyword>
<protein>
    <submittedName>
        <fullName evidence="3">DUF4337 domain-containing protein</fullName>
    </submittedName>
</protein>
<accession>A0A5M6J0B2</accession>
<evidence type="ECO:0000256" key="1">
    <source>
        <dbReference type="SAM" id="MobiDB-lite"/>
    </source>
</evidence>
<feature type="region of interest" description="Disordered" evidence="1">
    <location>
        <begin position="1"/>
        <end position="24"/>
    </location>
</feature>
<feature type="transmembrane region" description="Helical" evidence="2">
    <location>
        <begin position="143"/>
        <end position="163"/>
    </location>
</feature>
<dbReference type="InterPro" id="IPR025570">
    <property type="entry name" value="DUF4337"/>
</dbReference>
<gene>
    <name evidence="3" type="ORF">F1189_06870</name>
</gene>
<dbReference type="EMBL" id="VWPK01000008">
    <property type="protein sequence ID" value="KAA5613075.1"/>
    <property type="molecule type" value="Genomic_DNA"/>
</dbReference>
<evidence type="ECO:0000313" key="3">
    <source>
        <dbReference type="EMBL" id="KAA5613075.1"/>
    </source>
</evidence>
<proteinExistence type="predicted"/>
<dbReference type="Pfam" id="PF14235">
    <property type="entry name" value="DUF4337"/>
    <property type="match status" value="1"/>
</dbReference>
<feature type="transmembrane region" description="Helical" evidence="2">
    <location>
        <begin position="169"/>
        <end position="191"/>
    </location>
</feature>
<keyword evidence="2" id="KW-0472">Membrane</keyword>
<reference evidence="3 4" key="1">
    <citation type="submission" date="2019-09" db="EMBL/GenBank/DDBJ databases">
        <title>Genome sequence of Rhodovastum atsumiense, a diverse member of the Acetobacteraceae family of non-sulfur purple photosynthetic bacteria.</title>
        <authorList>
            <person name="Meyer T."/>
            <person name="Kyndt J."/>
        </authorList>
    </citation>
    <scope>NUCLEOTIDE SEQUENCE [LARGE SCALE GENOMIC DNA]</scope>
    <source>
        <strain evidence="3 4">DSM 21279</strain>
    </source>
</reference>
<dbReference type="Proteomes" id="UP000325255">
    <property type="component" value="Unassembled WGS sequence"/>
</dbReference>
<dbReference type="AlphaFoldDB" id="A0A5M6J0B2"/>
<evidence type="ECO:0000256" key="2">
    <source>
        <dbReference type="SAM" id="Phobius"/>
    </source>
</evidence>
<keyword evidence="2" id="KW-0812">Transmembrane</keyword>
<name>A0A5M6J0B2_9PROT</name>
<comment type="caution">
    <text evidence="3">The sequence shown here is derived from an EMBL/GenBank/DDBJ whole genome shotgun (WGS) entry which is preliminary data.</text>
</comment>